<dbReference type="PANTHER" id="PTHR33481">
    <property type="entry name" value="REVERSE TRANSCRIPTASE"/>
    <property type="match status" value="1"/>
</dbReference>
<sequence>MAINELLVKLDSLGFKTVAYADEVAVAVTGMHLETLSQRLEETLKIISSWSVTCGLSVNPGKTELVLFTNKYKIPQFPLPRLNGEVLTLSVSAKYLGVIFDRKLSWSLNIISRSSKAIRALYVCRKAIGLHWGINPGNSFH</sequence>
<protein>
    <submittedName>
        <fullName evidence="1">Uncharacterized protein</fullName>
    </submittedName>
</protein>
<evidence type="ECO:0000313" key="1">
    <source>
        <dbReference type="EMBL" id="KNC31296.1"/>
    </source>
</evidence>
<keyword evidence="2" id="KW-1185">Reference proteome</keyword>
<organism evidence="1 2">
    <name type="scientific">Lucilia cuprina</name>
    <name type="common">Green bottle fly</name>
    <name type="synonym">Australian sheep blowfly</name>
    <dbReference type="NCBI Taxonomy" id="7375"/>
    <lineage>
        <taxon>Eukaryota</taxon>
        <taxon>Metazoa</taxon>
        <taxon>Ecdysozoa</taxon>
        <taxon>Arthropoda</taxon>
        <taxon>Hexapoda</taxon>
        <taxon>Insecta</taxon>
        <taxon>Pterygota</taxon>
        <taxon>Neoptera</taxon>
        <taxon>Endopterygota</taxon>
        <taxon>Diptera</taxon>
        <taxon>Brachycera</taxon>
        <taxon>Muscomorpha</taxon>
        <taxon>Oestroidea</taxon>
        <taxon>Calliphoridae</taxon>
        <taxon>Luciliinae</taxon>
        <taxon>Lucilia</taxon>
    </lineage>
</organism>
<proteinExistence type="predicted"/>
<reference evidence="1 2" key="1">
    <citation type="journal article" date="2015" name="Nat. Commun.">
        <title>Lucilia cuprina genome unlocks parasitic fly biology to underpin future interventions.</title>
        <authorList>
            <person name="Anstead C.A."/>
            <person name="Korhonen P.K."/>
            <person name="Young N.D."/>
            <person name="Hall R.S."/>
            <person name="Jex A.R."/>
            <person name="Murali S.C."/>
            <person name="Hughes D.S."/>
            <person name="Lee S.F."/>
            <person name="Perry T."/>
            <person name="Stroehlein A.J."/>
            <person name="Ansell B.R."/>
            <person name="Breugelmans B."/>
            <person name="Hofmann A."/>
            <person name="Qu J."/>
            <person name="Dugan S."/>
            <person name="Lee S.L."/>
            <person name="Chao H."/>
            <person name="Dinh H."/>
            <person name="Han Y."/>
            <person name="Doddapaneni H.V."/>
            <person name="Worley K.C."/>
            <person name="Muzny D.M."/>
            <person name="Ioannidis P."/>
            <person name="Waterhouse R.M."/>
            <person name="Zdobnov E.M."/>
            <person name="James P.J."/>
            <person name="Bagnall N.H."/>
            <person name="Kotze A.C."/>
            <person name="Gibbs R.A."/>
            <person name="Richards S."/>
            <person name="Batterham P."/>
            <person name="Gasser R.B."/>
        </authorList>
    </citation>
    <scope>NUCLEOTIDE SEQUENCE [LARGE SCALE GENOMIC DNA]</scope>
    <source>
        <strain evidence="1 2">LS</strain>
        <tissue evidence="1">Full body</tissue>
    </source>
</reference>
<name>A0A0L0CGC5_LUCCU</name>
<gene>
    <name evidence="1" type="ORF">FF38_14428</name>
</gene>
<dbReference type="EMBL" id="JRES01000438">
    <property type="protein sequence ID" value="KNC31296.1"/>
    <property type="molecule type" value="Genomic_DNA"/>
</dbReference>
<dbReference type="Proteomes" id="UP000037069">
    <property type="component" value="Unassembled WGS sequence"/>
</dbReference>
<dbReference type="AlphaFoldDB" id="A0A0L0CGC5"/>
<dbReference type="OMA" id="IRALYVC"/>
<evidence type="ECO:0000313" key="2">
    <source>
        <dbReference type="Proteomes" id="UP000037069"/>
    </source>
</evidence>
<comment type="caution">
    <text evidence="1">The sequence shown here is derived from an EMBL/GenBank/DDBJ whole genome shotgun (WGS) entry which is preliminary data.</text>
</comment>
<accession>A0A0L0CGC5</accession>
<dbReference type="PANTHER" id="PTHR33481:SF1">
    <property type="entry name" value="ENDONUCLEASE_EXONUCLEASE_PHOSPHATASE DOMAIN-CONTAINING PROTEIN-RELATED"/>
    <property type="match status" value="1"/>
</dbReference>